<dbReference type="InterPro" id="IPR027417">
    <property type="entry name" value="P-loop_NTPase"/>
</dbReference>
<proteinExistence type="predicted"/>
<dbReference type="AlphaFoldDB" id="A0A7M3S9P6"/>
<keyword evidence="2" id="KW-1185">Reference proteome</keyword>
<reference evidence="1 2" key="2">
    <citation type="submission" date="2020-08" db="EMBL/GenBank/DDBJ databases">
        <authorList>
            <person name="Ueki A."/>
            <person name="Tonouchi A."/>
        </authorList>
    </citation>
    <scope>NUCLEOTIDE SEQUENCE [LARGE SCALE GENOMIC DNA]</scope>
    <source>
        <strain evidence="1 2">CTTW</strain>
    </source>
</reference>
<reference evidence="1 2" key="1">
    <citation type="submission" date="2020-08" db="EMBL/GenBank/DDBJ databases">
        <title>Draft genome sequencing of an Anaerocolumna strain isolated from anoxic soil subjected to BSD treatment.</title>
        <authorList>
            <person name="Uek A."/>
            <person name="Tonouchi A."/>
        </authorList>
    </citation>
    <scope>NUCLEOTIDE SEQUENCE [LARGE SCALE GENOMIC DNA]</scope>
    <source>
        <strain evidence="1 2">CTTW</strain>
    </source>
</reference>
<organism evidence="1 2">
    <name type="scientific">Anaerocolumna chitinilytica</name>
    <dbReference type="NCBI Taxonomy" id="1727145"/>
    <lineage>
        <taxon>Bacteria</taxon>
        <taxon>Bacillati</taxon>
        <taxon>Bacillota</taxon>
        <taxon>Clostridia</taxon>
        <taxon>Lachnospirales</taxon>
        <taxon>Lachnospiraceae</taxon>
        <taxon>Anaerocolumna</taxon>
    </lineage>
</organism>
<accession>A0A7M3S9P6</accession>
<evidence type="ECO:0000313" key="1">
    <source>
        <dbReference type="EMBL" id="BCK01314.1"/>
    </source>
</evidence>
<dbReference type="Proteomes" id="UP000515703">
    <property type="component" value="Chromosome"/>
</dbReference>
<evidence type="ECO:0000313" key="2">
    <source>
        <dbReference type="Proteomes" id="UP000515703"/>
    </source>
</evidence>
<protein>
    <submittedName>
        <fullName evidence="1">Uncharacterized protein</fullName>
    </submittedName>
</protein>
<dbReference type="KEGG" id="acht:bsdcttw_43540"/>
<sequence>MNINSNIVKHYLKNAMFITGTAYSGKSTMVAMLADRYGLVPCGENYHSRVANQVIVPERQPNLCYFQTMKDWQEFVNRTPEEYEKWILGCSQEAAEFEVAELIRLSQNQKVIVDTNIPLTILHEIADYHQVAVMLSPQAMSVEKFFDRDDPDKAFLKEQIMQSEDPESTMENFKAVYSQGK</sequence>
<dbReference type="Gene3D" id="3.40.50.300">
    <property type="entry name" value="P-loop containing nucleotide triphosphate hydrolases"/>
    <property type="match status" value="1"/>
</dbReference>
<dbReference type="RefSeq" id="WP_225903726.1">
    <property type="nucleotide sequence ID" value="NZ_AP023368.1"/>
</dbReference>
<dbReference type="EMBL" id="AP023368">
    <property type="protein sequence ID" value="BCK01314.1"/>
    <property type="molecule type" value="Genomic_DNA"/>
</dbReference>
<name>A0A7M3S9P6_9FIRM</name>
<gene>
    <name evidence="1" type="ORF">bsdcttw_43540</name>
</gene>